<protein>
    <submittedName>
        <fullName evidence="1">Uncharacterized protein</fullName>
    </submittedName>
</protein>
<sequence>MGLTGATLVQGECLWPSSGALQPTIARTERDLHRRKIEKAATFTAGALTPIHGRYFSLGTEKNAFTTMVIGEHVKTEHVI</sequence>
<accession>Q6B895</accession>
<reference evidence="1" key="1">
    <citation type="journal article" date="2005" name="Insect Biochem. Mol. Biol.">
        <title>The transcriptome of the salivary glands of the female western black-legged tick Ixodes pacificus (Acari: Ixodidae).</title>
        <authorList>
            <person name="Francischetti I.M."/>
            <person name="My Pham V."/>
            <person name="Mans B.J."/>
            <person name="Andersen J.F."/>
            <person name="Mather T.N."/>
            <person name="Lane R.S."/>
            <person name="Ribeiro J.M."/>
        </authorList>
    </citation>
    <scope>NUCLEOTIDE SEQUENCE</scope>
    <source>
        <tissue evidence="1">Salivary gland</tissue>
    </source>
</reference>
<dbReference type="EMBL" id="AY674252">
    <property type="protein sequence ID" value="AAT92185.1"/>
    <property type="molecule type" value="mRNA"/>
</dbReference>
<evidence type="ECO:0000313" key="1">
    <source>
        <dbReference type="EMBL" id="AAT92185.1"/>
    </source>
</evidence>
<proteinExistence type="evidence at transcript level"/>
<name>Q6B895_IXOPA</name>
<organism evidence="1">
    <name type="scientific">Ixodes pacificus</name>
    <name type="common">Western black-legged tick</name>
    <dbReference type="NCBI Taxonomy" id="29930"/>
    <lineage>
        <taxon>Eukaryota</taxon>
        <taxon>Metazoa</taxon>
        <taxon>Ecdysozoa</taxon>
        <taxon>Arthropoda</taxon>
        <taxon>Chelicerata</taxon>
        <taxon>Arachnida</taxon>
        <taxon>Acari</taxon>
        <taxon>Parasitiformes</taxon>
        <taxon>Ixodida</taxon>
        <taxon>Ixodoidea</taxon>
        <taxon>Ixodidae</taxon>
        <taxon>Ixodinae</taxon>
        <taxon>Ixodes</taxon>
    </lineage>
</organism>
<dbReference type="AlphaFoldDB" id="Q6B895"/>